<dbReference type="AlphaFoldDB" id="A0AAE0YRR1"/>
<organism evidence="1 2">
    <name type="scientific">Elysia crispata</name>
    <name type="common">lettuce slug</name>
    <dbReference type="NCBI Taxonomy" id="231223"/>
    <lineage>
        <taxon>Eukaryota</taxon>
        <taxon>Metazoa</taxon>
        <taxon>Spiralia</taxon>
        <taxon>Lophotrochozoa</taxon>
        <taxon>Mollusca</taxon>
        <taxon>Gastropoda</taxon>
        <taxon>Heterobranchia</taxon>
        <taxon>Euthyneura</taxon>
        <taxon>Panpulmonata</taxon>
        <taxon>Sacoglossa</taxon>
        <taxon>Placobranchoidea</taxon>
        <taxon>Plakobranchidae</taxon>
        <taxon>Elysia</taxon>
    </lineage>
</organism>
<keyword evidence="2" id="KW-1185">Reference proteome</keyword>
<dbReference type="EMBL" id="JAWDGP010005566">
    <property type="protein sequence ID" value="KAK3756064.1"/>
    <property type="molecule type" value="Genomic_DNA"/>
</dbReference>
<reference evidence="1" key="1">
    <citation type="journal article" date="2023" name="G3 (Bethesda)">
        <title>A reference genome for the long-term kleptoplast-retaining sea slug Elysia crispata morphotype clarki.</title>
        <authorList>
            <person name="Eastman K.E."/>
            <person name="Pendleton A.L."/>
            <person name="Shaikh M.A."/>
            <person name="Suttiyut T."/>
            <person name="Ogas R."/>
            <person name="Tomko P."/>
            <person name="Gavelis G."/>
            <person name="Widhalm J.R."/>
            <person name="Wisecaver J.H."/>
        </authorList>
    </citation>
    <scope>NUCLEOTIDE SEQUENCE</scope>
    <source>
        <strain evidence="1">ECLA1</strain>
    </source>
</reference>
<proteinExistence type="predicted"/>
<accession>A0AAE0YRR1</accession>
<evidence type="ECO:0000313" key="1">
    <source>
        <dbReference type="EMBL" id="KAK3756064.1"/>
    </source>
</evidence>
<gene>
    <name evidence="1" type="ORF">RRG08_015373</name>
</gene>
<dbReference type="Proteomes" id="UP001283361">
    <property type="component" value="Unassembled WGS sequence"/>
</dbReference>
<name>A0AAE0YRR1_9GAST</name>
<evidence type="ECO:0000313" key="2">
    <source>
        <dbReference type="Proteomes" id="UP001283361"/>
    </source>
</evidence>
<sequence>ASAIAQLYIDSIFAWRLERTKL</sequence>
<protein>
    <submittedName>
        <fullName evidence="1">Uncharacterized protein</fullName>
    </submittedName>
</protein>
<feature type="non-terminal residue" evidence="1">
    <location>
        <position position="1"/>
    </location>
</feature>
<comment type="caution">
    <text evidence="1">The sequence shown here is derived from an EMBL/GenBank/DDBJ whole genome shotgun (WGS) entry which is preliminary data.</text>
</comment>